<organism evidence="4 5">
    <name type="scientific">Plantactinospora alkalitolerans</name>
    <dbReference type="NCBI Taxonomy" id="2789879"/>
    <lineage>
        <taxon>Bacteria</taxon>
        <taxon>Bacillati</taxon>
        <taxon>Actinomycetota</taxon>
        <taxon>Actinomycetes</taxon>
        <taxon>Micromonosporales</taxon>
        <taxon>Micromonosporaceae</taxon>
        <taxon>Plantactinospora</taxon>
    </lineage>
</organism>
<protein>
    <recommendedName>
        <fullName evidence="3">NACHT domain-containing protein</fullName>
    </recommendedName>
</protein>
<dbReference type="SUPFAM" id="SSF52540">
    <property type="entry name" value="P-loop containing nucleoside triphosphate hydrolases"/>
    <property type="match status" value="1"/>
</dbReference>
<accession>A0ABS0GU22</accession>
<dbReference type="SMART" id="SM00382">
    <property type="entry name" value="AAA"/>
    <property type="match status" value="1"/>
</dbReference>
<name>A0ABS0GU22_9ACTN</name>
<dbReference type="Gene3D" id="3.40.50.300">
    <property type="entry name" value="P-loop containing nucleotide triphosphate hydrolases"/>
    <property type="match status" value="1"/>
</dbReference>
<dbReference type="InterPro" id="IPR007111">
    <property type="entry name" value="NACHT_NTPase"/>
</dbReference>
<evidence type="ECO:0000259" key="3">
    <source>
        <dbReference type="PROSITE" id="PS50837"/>
    </source>
</evidence>
<evidence type="ECO:0000313" key="4">
    <source>
        <dbReference type="EMBL" id="MBF9129690.1"/>
    </source>
</evidence>
<evidence type="ECO:0000256" key="2">
    <source>
        <dbReference type="SAM" id="Phobius"/>
    </source>
</evidence>
<keyword evidence="5" id="KW-1185">Reference proteome</keyword>
<feature type="transmembrane region" description="Helical" evidence="2">
    <location>
        <begin position="807"/>
        <end position="826"/>
    </location>
</feature>
<dbReference type="InterPro" id="IPR003593">
    <property type="entry name" value="AAA+_ATPase"/>
</dbReference>
<feature type="region of interest" description="Disordered" evidence="1">
    <location>
        <begin position="880"/>
        <end position="907"/>
    </location>
</feature>
<dbReference type="RefSeq" id="WP_196201318.1">
    <property type="nucleotide sequence ID" value="NZ_JADPUN010000129.1"/>
</dbReference>
<feature type="transmembrane region" description="Helical" evidence="2">
    <location>
        <begin position="727"/>
        <end position="749"/>
    </location>
</feature>
<comment type="caution">
    <text evidence="4">The sequence shown here is derived from an EMBL/GenBank/DDBJ whole genome shotgun (WGS) entry which is preliminary data.</text>
</comment>
<gene>
    <name evidence="4" type="ORF">I0C86_12070</name>
</gene>
<dbReference type="PROSITE" id="PS50837">
    <property type="entry name" value="NACHT"/>
    <property type="match status" value="1"/>
</dbReference>
<keyword evidence="2" id="KW-0472">Membrane</keyword>
<dbReference type="InterPro" id="IPR027417">
    <property type="entry name" value="P-loop_NTPase"/>
</dbReference>
<feature type="transmembrane region" description="Helical" evidence="2">
    <location>
        <begin position="832"/>
        <end position="850"/>
    </location>
</feature>
<feature type="domain" description="NACHT" evidence="3">
    <location>
        <begin position="66"/>
        <end position="203"/>
    </location>
</feature>
<sequence length="907" mass="101074">MALGRPQERYRRWFLGEYGTLRNIYLNRVETLDLADTYIALSVQAEGEVSGSQVPATTLMGPSGPHRILIVGDPGTGKSTLLRAYGSGVLRPGVGESELNLFGGTSELPVLVTLRQVADSLVRGGRLEDHVLGVLGRRSGARNARAMLRRLLLQGRIVVLLDGLDEVARPAYDAVRSAIYSFVHTAEDAELPTGLARVVISCRRQNYRQIEEDWSWFATTSYAMVALNDADIDRFVQRRATQFTDERSGAAFLADVHASGTIELHRVPLILTISLGLYTQLAAYEIPHSIGNFYDEMVRELLRRHDFRAEGQLRMNRYKTEDKHRFLRELALHLAQTRTSPFADFTYGDLLAFCAAQRRRMPRVDDERRFVDEIIDRSGLLMRTTEEDQFAFAHRALHEHLAAAQLAKDPQEGCKFLHDRADDPQWRQVAVLFCGESHPHVETFLRGLAGLSPDLACQCLATAEVSADVAVDMIETARTRRMLPAIMEAAKSPVPETRTRALLALQAELTDLATSPGRQRRDRLVADLFSGHLPAAGKLLLSMAEQRTPAMAAAVTQLASALPPDEQTLVAPLWRCLAIPGIDRHRDLARELIGRLLVLAMDPECAATLERLPPLRPDWLIPEDLEAAYPLRRGLSPDSNLVVLLGMGQALRMLDQVPRKNLYLTALTEPGRPLALIEASPFWSKVSLHRIAKTLSYSAFYATITVSLGVTILSMTGRISIDLEPALAGLGASLCAFTIIVLGLSTYAARRYFDYIYGGRFTKWSYLLPSVNPTFGLPRIEQLWGLMAERPQIAATYRLRNWTLESVPVLLVHLSTTAIYGLPAAALLPQPWLVPFVVIPVLLLFYWLPATELCGEHTTRLFLSSRRFLGIYQDPESRHWVLPRTSTPPSQRRRAGPPSRSLTGSKN</sequence>
<reference evidence="4 5" key="1">
    <citation type="submission" date="2020-11" db="EMBL/GenBank/DDBJ databases">
        <title>A novel isolate from a Black sea contaminated sediment with potential to produce alkanes: Plantactinospora alkalitolerans sp. nov.</title>
        <authorList>
            <person name="Carro L."/>
            <person name="Veyisoglu A."/>
            <person name="Guven K."/>
            <person name="Schumann P."/>
            <person name="Klenk H.-P."/>
            <person name="Sahin N."/>
        </authorList>
    </citation>
    <scope>NUCLEOTIDE SEQUENCE [LARGE SCALE GENOMIC DNA]</scope>
    <source>
        <strain evidence="4 5">S1510</strain>
    </source>
</reference>
<evidence type="ECO:0000313" key="5">
    <source>
        <dbReference type="Proteomes" id="UP000638560"/>
    </source>
</evidence>
<proteinExistence type="predicted"/>
<keyword evidence="2" id="KW-0812">Transmembrane</keyword>
<evidence type="ECO:0000256" key="1">
    <source>
        <dbReference type="SAM" id="MobiDB-lite"/>
    </source>
</evidence>
<dbReference type="EMBL" id="JADPUN010000129">
    <property type="protein sequence ID" value="MBF9129690.1"/>
    <property type="molecule type" value="Genomic_DNA"/>
</dbReference>
<dbReference type="Proteomes" id="UP000638560">
    <property type="component" value="Unassembled WGS sequence"/>
</dbReference>
<keyword evidence="2" id="KW-1133">Transmembrane helix</keyword>